<gene>
    <name evidence="2" type="ORF">MU516_03335</name>
</gene>
<evidence type="ECO:0000256" key="1">
    <source>
        <dbReference type="SAM" id="SignalP"/>
    </source>
</evidence>
<feature type="signal peptide" evidence="1">
    <location>
        <begin position="1"/>
        <end position="21"/>
    </location>
</feature>
<comment type="caution">
    <text evidence="2">The sequence shown here is derived from an EMBL/GenBank/DDBJ whole genome shotgun (WGS) entry which is preliminary data.</text>
</comment>
<sequence>MSCRLLALILCLILPASVASASDRPRAGLMWNQSGLPATFPLHIRTPPGRDYVVFLVEPDQDRRVMAGYIHGGDLFRILVPPGEYDLRFAHGTEWHNQETLFGAETEWTETTSPLEFRIIGIGRRSGYLVTLIQTDGTVKLAEARPQDQCQIATFDSSVMELEEAARIARLLGGPDAPDHPPLRYLEQELELRSRVCD</sequence>
<evidence type="ECO:0008006" key="4">
    <source>
        <dbReference type="Google" id="ProtNLM"/>
    </source>
</evidence>
<organism evidence="2 3">
    <name type="scientific">Paracoccus maritimus</name>
    <dbReference type="NCBI Taxonomy" id="2933292"/>
    <lineage>
        <taxon>Bacteria</taxon>
        <taxon>Pseudomonadati</taxon>
        <taxon>Pseudomonadota</taxon>
        <taxon>Alphaproteobacteria</taxon>
        <taxon>Rhodobacterales</taxon>
        <taxon>Paracoccaceae</taxon>
        <taxon>Paracoccus</taxon>
    </lineage>
</organism>
<name>A0ABT2K5T0_9RHOB</name>
<dbReference type="Proteomes" id="UP001320702">
    <property type="component" value="Unassembled WGS sequence"/>
</dbReference>
<reference evidence="2 3" key="1">
    <citation type="submission" date="2022-04" db="EMBL/GenBank/DDBJ databases">
        <title>Paracoccus sp. YLB-12 draft genome sequence.</title>
        <authorList>
            <person name="Yu L."/>
        </authorList>
    </citation>
    <scope>NUCLEOTIDE SEQUENCE [LARGE SCALE GENOMIC DNA]</scope>
    <source>
        <strain evidence="2 3">YLB-12</strain>
    </source>
</reference>
<keyword evidence="1" id="KW-0732">Signal</keyword>
<evidence type="ECO:0000313" key="3">
    <source>
        <dbReference type="Proteomes" id="UP001320702"/>
    </source>
</evidence>
<proteinExistence type="predicted"/>
<dbReference type="EMBL" id="JANAVZ010000002">
    <property type="protein sequence ID" value="MCT4331900.1"/>
    <property type="molecule type" value="Genomic_DNA"/>
</dbReference>
<dbReference type="RefSeq" id="WP_260275784.1">
    <property type="nucleotide sequence ID" value="NZ_JANAVZ010000002.1"/>
</dbReference>
<keyword evidence="3" id="KW-1185">Reference proteome</keyword>
<feature type="chain" id="PRO_5047175707" description="DUF2846 domain-containing protein" evidence="1">
    <location>
        <begin position="22"/>
        <end position="198"/>
    </location>
</feature>
<accession>A0ABT2K5T0</accession>
<protein>
    <recommendedName>
        <fullName evidence="4">DUF2846 domain-containing protein</fullName>
    </recommendedName>
</protein>
<evidence type="ECO:0000313" key="2">
    <source>
        <dbReference type="EMBL" id="MCT4331900.1"/>
    </source>
</evidence>